<dbReference type="Pfam" id="PF02847">
    <property type="entry name" value="MA3"/>
    <property type="match status" value="1"/>
</dbReference>
<dbReference type="Pfam" id="PF02854">
    <property type="entry name" value="MIF4G"/>
    <property type="match status" value="1"/>
</dbReference>
<protein>
    <recommendedName>
        <fullName evidence="9">MI domain-containing protein</fullName>
    </recommendedName>
</protein>
<dbReference type="Pfam" id="PF12152">
    <property type="entry name" value="eIF_4G1"/>
    <property type="match status" value="1"/>
</dbReference>
<comment type="similarity">
    <text evidence="2">Belongs to the eukaryotic initiation factor 4G family.</text>
</comment>
<feature type="region of interest" description="Disordered" evidence="8">
    <location>
        <begin position="1"/>
        <end position="83"/>
    </location>
</feature>
<feature type="domain" description="MI" evidence="9">
    <location>
        <begin position="753"/>
        <end position="874"/>
    </location>
</feature>
<sequence>MGRKRAGSQRSGKRSGKDAHQSAVPQAKDDGELVQEPESTDTPQEAPAEEPLRVNTSEPLKKRPGHPDLSKTGSVPPPLPSALSTARAIDDISRVSYPEGISSPKPELNSNVKDGKFRYDCDFLLQFMAVCREKPDMLPPLDAIGLVPIDQASLATQRGGSGRHRQPSGGPSAPSRSGTIGLGFGPGPSGFGKSSTLNPFAGGGMGNFSTTGAKLTSEERFQLSTGRSASVGGPAAAAFGGRPVAMHRTPSQGVMGRERVRSQRGGKRPEKNAQQSTSAQAVAAANLEPVAPLKVSENRWDRKAIQVEGDSPEVVDRKVRGLLNKLTMERFDSISDQIIEWANKSEKEKDGRTLIQVIRLVFEKATDEAAWSEMYARLCRKMMEQISNKVQDDGIKNTEGKPIAGGQLFRKCLRDRSREDLERGWVQKEAAAAAVAKASQDKTVKAANEKKGDGKGGDDEVALHSDEYYAAQKAKRQGLGLIKFIGELFKLQMLTERFMHECVKKFLGNVNNPEEELIESLCKLLTMVGSILDTQKARAHMDVYFQRMRELTKSQKVSPRMQFMLQDVIELRDRKWFARNAVAAPTTIAQVHEAAAKEKALHEKEYAQRQIGMSRGGSRRSGDGSEQPQVNPEGCAAAGNAARCPSKVDLSNFEKISNKTLPTTLGPGSVFAGKGKDKCEPLSRNSSSANMFSMLQSAESGGDKTPEAQPQRKKLALLPRTKPIEADSQQNPESDEEEEATTPAASVEMSDEQAEKKMTEDLKEFFAVRNLEEAEAYFTALPAQHHSALVDRLVSSAVESEDADARLVADLFGRAVEKGLCSQEAFEQGLIPCAEIIDDIAIDVPKAFQLFAVMVKGAALDGERRSKLASKSMDSDKLLALLS</sequence>
<keyword evidence="7" id="KW-0648">Protein biosynthesis</keyword>
<evidence type="ECO:0000256" key="3">
    <source>
        <dbReference type="ARBA" id="ARBA00022490"/>
    </source>
</evidence>
<dbReference type="FunFam" id="1.25.40.180:FF:000020">
    <property type="entry name" value="Eukaryotic translation initiation factor subunit"/>
    <property type="match status" value="1"/>
</dbReference>
<dbReference type="GO" id="GO:0003743">
    <property type="term" value="F:translation initiation factor activity"/>
    <property type="evidence" value="ECO:0007669"/>
    <property type="project" value="UniProtKB-KW"/>
</dbReference>
<dbReference type="GO" id="GO:0016281">
    <property type="term" value="C:eukaryotic translation initiation factor 4F complex"/>
    <property type="evidence" value="ECO:0007669"/>
    <property type="project" value="TreeGrafter"/>
</dbReference>
<dbReference type="InterPro" id="IPR016024">
    <property type="entry name" value="ARM-type_fold"/>
</dbReference>
<dbReference type="AlphaFoldDB" id="A0AAD5VV67"/>
<feature type="region of interest" description="Disordered" evidence="8">
    <location>
        <begin position="218"/>
        <end position="278"/>
    </location>
</feature>
<evidence type="ECO:0000256" key="7">
    <source>
        <dbReference type="ARBA" id="ARBA00022917"/>
    </source>
</evidence>
<dbReference type="SMART" id="SM00544">
    <property type="entry name" value="MA3"/>
    <property type="match status" value="1"/>
</dbReference>
<reference evidence="10" key="1">
    <citation type="submission" date="2022-07" db="EMBL/GenBank/DDBJ databases">
        <title>Genome Sequence of Leucocoprinus birnbaumii.</title>
        <authorList>
            <person name="Buettner E."/>
        </authorList>
    </citation>
    <scope>NUCLEOTIDE SEQUENCE</scope>
    <source>
        <strain evidence="10">VT141</strain>
    </source>
</reference>
<dbReference type="PROSITE" id="PS51366">
    <property type="entry name" value="MI"/>
    <property type="match status" value="1"/>
</dbReference>
<comment type="subcellular location">
    <subcellularLocation>
        <location evidence="1">Cytoplasm</location>
    </subcellularLocation>
</comment>
<feature type="compositionally biased region" description="Low complexity" evidence="8">
    <location>
        <begin position="226"/>
        <end position="244"/>
    </location>
</feature>
<gene>
    <name evidence="10" type="ORF">NP233_g4502</name>
</gene>
<keyword evidence="6" id="KW-0694">RNA-binding</keyword>
<evidence type="ECO:0000256" key="8">
    <source>
        <dbReference type="SAM" id="MobiDB-lite"/>
    </source>
</evidence>
<dbReference type="InterPro" id="IPR003890">
    <property type="entry name" value="MIF4G-like_typ-3"/>
</dbReference>
<dbReference type="InterPro" id="IPR003891">
    <property type="entry name" value="Initiation_fac_eIF4g_MI"/>
</dbReference>
<evidence type="ECO:0000256" key="2">
    <source>
        <dbReference type="ARBA" id="ARBA00005775"/>
    </source>
</evidence>
<keyword evidence="4" id="KW-0396">Initiation factor</keyword>
<feature type="compositionally biased region" description="Basic residues" evidence="8">
    <location>
        <begin position="1"/>
        <end position="14"/>
    </location>
</feature>
<dbReference type="GO" id="GO:0003729">
    <property type="term" value="F:mRNA binding"/>
    <property type="evidence" value="ECO:0007669"/>
    <property type="project" value="TreeGrafter"/>
</dbReference>
<dbReference type="EMBL" id="JANIEX010000245">
    <property type="protein sequence ID" value="KAJ3570293.1"/>
    <property type="molecule type" value="Genomic_DNA"/>
</dbReference>
<evidence type="ECO:0000256" key="5">
    <source>
        <dbReference type="ARBA" id="ARBA00022553"/>
    </source>
</evidence>
<feature type="region of interest" description="Disordered" evidence="8">
    <location>
        <begin position="599"/>
        <end position="639"/>
    </location>
</feature>
<feature type="compositionally biased region" description="Polar residues" evidence="8">
    <location>
        <begin position="683"/>
        <end position="699"/>
    </location>
</feature>
<accession>A0AAD5VV67</accession>
<dbReference type="SUPFAM" id="SSF101489">
    <property type="entry name" value="Eukaryotic initiation factor 4f subunit eIF4g, eIF4e-binding domain"/>
    <property type="match status" value="1"/>
</dbReference>
<dbReference type="SUPFAM" id="SSF48371">
    <property type="entry name" value="ARM repeat"/>
    <property type="match status" value="2"/>
</dbReference>
<keyword evidence="3" id="KW-0963">Cytoplasm</keyword>
<feature type="region of interest" description="Disordered" evidence="8">
    <location>
        <begin position="658"/>
        <end position="756"/>
    </location>
</feature>
<evidence type="ECO:0000256" key="6">
    <source>
        <dbReference type="ARBA" id="ARBA00022884"/>
    </source>
</evidence>
<dbReference type="InterPro" id="IPR022745">
    <property type="entry name" value="eIF4G1_eIF4E-bd"/>
</dbReference>
<proteinExistence type="inferred from homology"/>
<dbReference type="GO" id="GO:0010494">
    <property type="term" value="C:cytoplasmic stress granule"/>
    <property type="evidence" value="ECO:0007669"/>
    <property type="project" value="UniProtKB-ARBA"/>
</dbReference>
<dbReference type="Gene3D" id="1.20.970.30">
    <property type="entry name" value="eIF4G, eIF4E-binding domain"/>
    <property type="match status" value="1"/>
</dbReference>
<feature type="compositionally biased region" description="Low complexity" evidence="8">
    <location>
        <begin position="167"/>
        <end position="179"/>
    </location>
</feature>
<keyword evidence="11" id="KW-1185">Reference proteome</keyword>
<keyword evidence="5" id="KW-0597">Phosphoprotein</keyword>
<evidence type="ECO:0000259" key="9">
    <source>
        <dbReference type="PROSITE" id="PS51366"/>
    </source>
</evidence>
<organism evidence="10 11">
    <name type="scientific">Leucocoprinus birnbaumii</name>
    <dbReference type="NCBI Taxonomy" id="56174"/>
    <lineage>
        <taxon>Eukaryota</taxon>
        <taxon>Fungi</taxon>
        <taxon>Dikarya</taxon>
        <taxon>Basidiomycota</taxon>
        <taxon>Agaricomycotina</taxon>
        <taxon>Agaricomycetes</taxon>
        <taxon>Agaricomycetidae</taxon>
        <taxon>Agaricales</taxon>
        <taxon>Agaricineae</taxon>
        <taxon>Agaricaceae</taxon>
        <taxon>Leucocoprinus</taxon>
    </lineage>
</organism>
<feature type="compositionally biased region" description="Basic and acidic residues" evidence="8">
    <location>
        <begin position="59"/>
        <end position="69"/>
    </location>
</feature>
<feature type="compositionally biased region" description="Gly residues" evidence="8">
    <location>
        <begin position="180"/>
        <end position="190"/>
    </location>
</feature>
<evidence type="ECO:0000313" key="11">
    <source>
        <dbReference type="Proteomes" id="UP001213000"/>
    </source>
</evidence>
<dbReference type="PANTHER" id="PTHR23253:SF9">
    <property type="entry name" value="EUKARYOTIC TRANSLATION INITIATION FACTOR 4 GAMMA 2"/>
    <property type="match status" value="1"/>
</dbReference>
<dbReference type="Proteomes" id="UP001213000">
    <property type="component" value="Unassembled WGS sequence"/>
</dbReference>
<evidence type="ECO:0000256" key="1">
    <source>
        <dbReference type="ARBA" id="ARBA00004496"/>
    </source>
</evidence>
<evidence type="ECO:0000313" key="10">
    <source>
        <dbReference type="EMBL" id="KAJ3570293.1"/>
    </source>
</evidence>
<comment type="caution">
    <text evidence="10">The sequence shown here is derived from an EMBL/GenBank/DDBJ whole genome shotgun (WGS) entry which is preliminary data.</text>
</comment>
<dbReference type="SMART" id="SM00543">
    <property type="entry name" value="MIF4G"/>
    <property type="match status" value="1"/>
</dbReference>
<dbReference type="PANTHER" id="PTHR23253">
    <property type="entry name" value="EUKARYOTIC TRANSLATION INITIATION FACTOR 4 GAMMA"/>
    <property type="match status" value="1"/>
</dbReference>
<feature type="region of interest" description="Disordered" evidence="8">
    <location>
        <begin position="155"/>
        <end position="198"/>
    </location>
</feature>
<name>A0AAD5VV67_9AGAR</name>
<dbReference type="Gene3D" id="1.25.40.180">
    <property type="match status" value="2"/>
</dbReference>
<dbReference type="InterPro" id="IPR036211">
    <property type="entry name" value="eIF4G_eIF4E-bd_sf"/>
</dbReference>
<feature type="compositionally biased region" description="Basic and acidic residues" evidence="8">
    <location>
        <begin position="256"/>
        <end position="271"/>
    </location>
</feature>
<evidence type="ECO:0000256" key="4">
    <source>
        <dbReference type="ARBA" id="ARBA00022540"/>
    </source>
</evidence>